<keyword evidence="2" id="KW-0482">Metalloprotease</keyword>
<dbReference type="Proteomes" id="UP000038045">
    <property type="component" value="Unplaced"/>
</dbReference>
<organism evidence="4 5">
    <name type="scientific">Parastrongyloides trichosuri</name>
    <name type="common">Possum-specific nematode worm</name>
    <dbReference type="NCBI Taxonomy" id="131310"/>
    <lineage>
        <taxon>Eukaryota</taxon>
        <taxon>Metazoa</taxon>
        <taxon>Ecdysozoa</taxon>
        <taxon>Nematoda</taxon>
        <taxon>Chromadorea</taxon>
        <taxon>Rhabditida</taxon>
        <taxon>Tylenchina</taxon>
        <taxon>Panagrolaimomorpha</taxon>
        <taxon>Strongyloidoidea</taxon>
        <taxon>Strongyloididae</taxon>
        <taxon>Parastrongyloides</taxon>
    </lineage>
</organism>
<dbReference type="GO" id="GO:0046872">
    <property type="term" value="F:metal ion binding"/>
    <property type="evidence" value="ECO:0007669"/>
    <property type="project" value="UniProtKB-KW"/>
</dbReference>
<dbReference type="InterPro" id="IPR024079">
    <property type="entry name" value="MetalloPept_cat_dom_sf"/>
</dbReference>
<dbReference type="PRINTS" id="PR00480">
    <property type="entry name" value="ASTACIN"/>
</dbReference>
<comment type="cofactor">
    <cofactor evidence="2">
        <name>Zn(2+)</name>
        <dbReference type="ChEBI" id="CHEBI:29105"/>
    </cofactor>
    <text evidence="2">Binds 1 zinc ion per subunit.</text>
</comment>
<dbReference type="Pfam" id="PF01400">
    <property type="entry name" value="Astacin"/>
    <property type="match status" value="1"/>
</dbReference>
<dbReference type="AlphaFoldDB" id="A0A0N4ZKY6"/>
<dbReference type="PANTHER" id="PTHR10127:SF831">
    <property type="entry name" value="ZINC METALLOPROTEINASE NAS-37"/>
    <property type="match status" value="1"/>
</dbReference>
<feature type="domain" description="Peptidase M12A" evidence="3">
    <location>
        <begin position="1"/>
        <end position="101"/>
    </location>
</feature>
<dbReference type="Gene3D" id="3.40.390.10">
    <property type="entry name" value="Collagenase (Catalytic Domain)"/>
    <property type="match status" value="1"/>
</dbReference>
<reference evidence="5" key="1">
    <citation type="submission" date="2017-02" db="UniProtKB">
        <authorList>
            <consortium name="WormBaseParasite"/>
        </authorList>
    </citation>
    <scope>IDENTIFICATION</scope>
</reference>
<keyword evidence="2" id="KW-0378">Hydrolase</keyword>
<dbReference type="GO" id="GO:0006508">
    <property type="term" value="P:proteolysis"/>
    <property type="evidence" value="ECO:0007669"/>
    <property type="project" value="UniProtKB-KW"/>
</dbReference>
<dbReference type="PANTHER" id="PTHR10127">
    <property type="entry name" value="DISCOIDIN, CUB, EGF, LAMININ , AND ZINC METALLOPROTEASE DOMAIN CONTAINING"/>
    <property type="match status" value="1"/>
</dbReference>
<name>A0A0N4ZKY6_PARTI</name>
<protein>
    <recommendedName>
        <fullName evidence="2">Metalloendopeptidase</fullName>
        <ecNumber evidence="2">3.4.24.-</ecNumber>
    </recommendedName>
</protein>
<evidence type="ECO:0000256" key="2">
    <source>
        <dbReference type="RuleBase" id="RU361183"/>
    </source>
</evidence>
<accession>A0A0N4ZKY6</accession>
<keyword evidence="4" id="KW-1185">Reference proteome</keyword>
<dbReference type="WBParaSite" id="PTRK_0000876900.1">
    <property type="protein sequence ID" value="PTRK_0000876900.1"/>
    <property type="gene ID" value="PTRK_0000876900"/>
</dbReference>
<evidence type="ECO:0000313" key="4">
    <source>
        <dbReference type="Proteomes" id="UP000038045"/>
    </source>
</evidence>
<proteinExistence type="predicted"/>
<dbReference type="InterPro" id="IPR001506">
    <property type="entry name" value="Peptidase_M12A"/>
</dbReference>
<dbReference type="PROSITE" id="PS51864">
    <property type="entry name" value="ASTACIN"/>
    <property type="match status" value="1"/>
</dbReference>
<evidence type="ECO:0000313" key="5">
    <source>
        <dbReference type="WBParaSite" id="PTRK_0000876900.1"/>
    </source>
</evidence>
<keyword evidence="2" id="KW-0862">Zinc</keyword>
<evidence type="ECO:0000256" key="1">
    <source>
        <dbReference type="PROSITE-ProRule" id="PRU01211"/>
    </source>
</evidence>
<dbReference type="SUPFAM" id="SSF55486">
    <property type="entry name" value="Metalloproteases ('zincins'), catalytic domain"/>
    <property type="match status" value="1"/>
</dbReference>
<keyword evidence="2" id="KW-0479">Metal-binding</keyword>
<sequence>GLLTEYSRKDREDYVIIKKDNINPKYESYFYLNNDTNASTYGTPYDYGSILHDDSKAFSGNNKDTLEVKKPEHKEFYQKMLGQRYRTGFYDYKLINEHYCNDECSKEEKKPECWWNGYQNPNKCGECLCPFPLLGHNCRNILPNNSPQTNNYYYVNEVGIRFGFLGAINCHIFLETSNPKRIRLTWHKINLYDYTPCGPKTDAIEVKYKADKGLTGLCFCGYMDKPYTIDSEDKLLIFIYLGYYDYNHIDFDVKAIS</sequence>
<comment type="caution">
    <text evidence="1">Lacks conserved residue(s) required for the propagation of feature annotation.</text>
</comment>
<dbReference type="EC" id="3.4.24.-" evidence="2"/>
<dbReference type="GO" id="GO:0004222">
    <property type="term" value="F:metalloendopeptidase activity"/>
    <property type="evidence" value="ECO:0007669"/>
    <property type="project" value="UniProtKB-UniRule"/>
</dbReference>
<evidence type="ECO:0000259" key="3">
    <source>
        <dbReference type="PROSITE" id="PS51864"/>
    </source>
</evidence>
<keyword evidence="2" id="KW-0645">Protease</keyword>